<dbReference type="GO" id="GO:0005886">
    <property type="term" value="C:plasma membrane"/>
    <property type="evidence" value="ECO:0007669"/>
    <property type="project" value="TreeGrafter"/>
</dbReference>
<evidence type="ECO:0000256" key="6">
    <source>
        <dbReference type="ARBA" id="ARBA00022692"/>
    </source>
</evidence>
<dbReference type="InterPro" id="IPR003660">
    <property type="entry name" value="HAMP_dom"/>
</dbReference>
<keyword evidence="16" id="KW-1185">Reference proteome</keyword>
<dbReference type="Pfam" id="PF02518">
    <property type="entry name" value="HATPase_c"/>
    <property type="match status" value="1"/>
</dbReference>
<keyword evidence="4" id="KW-0597">Phosphoprotein</keyword>
<dbReference type="GO" id="GO:0000155">
    <property type="term" value="F:phosphorelay sensor kinase activity"/>
    <property type="evidence" value="ECO:0007669"/>
    <property type="project" value="InterPro"/>
</dbReference>
<keyword evidence="6 12" id="KW-0812">Transmembrane</keyword>
<dbReference type="PROSITE" id="PS50109">
    <property type="entry name" value="HIS_KIN"/>
    <property type="match status" value="1"/>
</dbReference>
<dbReference type="CDD" id="cd00082">
    <property type="entry name" value="HisKA"/>
    <property type="match status" value="1"/>
</dbReference>
<evidence type="ECO:0000256" key="11">
    <source>
        <dbReference type="SAM" id="Coils"/>
    </source>
</evidence>
<comment type="caution">
    <text evidence="15">The sequence shown here is derived from an EMBL/GenBank/DDBJ whole genome shotgun (WGS) entry which is preliminary data.</text>
</comment>
<name>A0A2A2F6R0_9GAMM</name>
<evidence type="ECO:0000313" key="16">
    <source>
        <dbReference type="Proteomes" id="UP000218896"/>
    </source>
</evidence>
<dbReference type="InterPro" id="IPR003594">
    <property type="entry name" value="HATPase_dom"/>
</dbReference>
<evidence type="ECO:0000256" key="5">
    <source>
        <dbReference type="ARBA" id="ARBA00022679"/>
    </source>
</evidence>
<evidence type="ECO:0000256" key="2">
    <source>
        <dbReference type="ARBA" id="ARBA00004370"/>
    </source>
</evidence>
<keyword evidence="10 12" id="KW-0472">Membrane</keyword>
<feature type="coiled-coil region" evidence="11">
    <location>
        <begin position="225"/>
        <end position="252"/>
    </location>
</feature>
<keyword evidence="11" id="KW-0175">Coiled coil</keyword>
<dbReference type="OrthoDB" id="9809567at2"/>
<evidence type="ECO:0000256" key="10">
    <source>
        <dbReference type="ARBA" id="ARBA00023136"/>
    </source>
</evidence>
<keyword evidence="9" id="KW-0902">Two-component regulatory system</keyword>
<dbReference type="Gene3D" id="3.30.565.10">
    <property type="entry name" value="Histidine kinase-like ATPase, C-terminal domain"/>
    <property type="match status" value="1"/>
</dbReference>
<evidence type="ECO:0000256" key="12">
    <source>
        <dbReference type="SAM" id="Phobius"/>
    </source>
</evidence>
<dbReference type="EMBL" id="NSKD01000003">
    <property type="protein sequence ID" value="PAU80339.1"/>
    <property type="molecule type" value="Genomic_DNA"/>
</dbReference>
<evidence type="ECO:0000256" key="9">
    <source>
        <dbReference type="ARBA" id="ARBA00023012"/>
    </source>
</evidence>
<dbReference type="AlphaFoldDB" id="A0A2A2F6R0"/>
<dbReference type="PRINTS" id="PR00344">
    <property type="entry name" value="BCTRLSENSOR"/>
</dbReference>
<dbReference type="Gene3D" id="1.10.287.130">
    <property type="match status" value="1"/>
</dbReference>
<dbReference type="Proteomes" id="UP000218896">
    <property type="component" value="Unassembled WGS sequence"/>
</dbReference>
<dbReference type="PANTHER" id="PTHR45436:SF5">
    <property type="entry name" value="SENSOR HISTIDINE KINASE TRCS"/>
    <property type="match status" value="1"/>
</dbReference>
<evidence type="ECO:0000259" key="14">
    <source>
        <dbReference type="PROSITE" id="PS50885"/>
    </source>
</evidence>
<accession>A0A2A2F6R0</accession>
<evidence type="ECO:0000256" key="3">
    <source>
        <dbReference type="ARBA" id="ARBA00012438"/>
    </source>
</evidence>
<evidence type="ECO:0000313" key="15">
    <source>
        <dbReference type="EMBL" id="PAU80339.1"/>
    </source>
</evidence>
<evidence type="ECO:0000256" key="8">
    <source>
        <dbReference type="ARBA" id="ARBA00022989"/>
    </source>
</evidence>
<feature type="domain" description="Histidine kinase" evidence="13">
    <location>
        <begin position="248"/>
        <end position="450"/>
    </location>
</feature>
<keyword evidence="5" id="KW-0808">Transferase</keyword>
<evidence type="ECO:0000256" key="1">
    <source>
        <dbReference type="ARBA" id="ARBA00000085"/>
    </source>
</evidence>
<dbReference type="SMART" id="SM00387">
    <property type="entry name" value="HATPase_c"/>
    <property type="match status" value="1"/>
</dbReference>
<dbReference type="InterPro" id="IPR003661">
    <property type="entry name" value="HisK_dim/P_dom"/>
</dbReference>
<feature type="domain" description="HAMP" evidence="14">
    <location>
        <begin position="189"/>
        <end position="240"/>
    </location>
</feature>
<reference evidence="15 16" key="1">
    <citation type="submission" date="2017-08" db="EMBL/GenBank/DDBJ databases">
        <title>Halovibrio sewagensis sp. nov., isolated from wastewater of high salinity.</title>
        <authorList>
            <person name="Dong X."/>
            <person name="Zhang G."/>
        </authorList>
    </citation>
    <scope>NUCLEOTIDE SEQUENCE [LARGE SCALE GENOMIC DNA]</scope>
    <source>
        <strain evidence="15 16">YL5-2</strain>
    </source>
</reference>
<dbReference type="PANTHER" id="PTHR45436">
    <property type="entry name" value="SENSOR HISTIDINE KINASE YKOH"/>
    <property type="match status" value="1"/>
</dbReference>
<protein>
    <recommendedName>
        <fullName evidence="3">histidine kinase</fullName>
        <ecNumber evidence="3">2.7.13.3</ecNumber>
    </recommendedName>
</protein>
<keyword evidence="8 12" id="KW-1133">Transmembrane helix</keyword>
<keyword evidence="7 15" id="KW-0418">Kinase</keyword>
<dbReference type="SUPFAM" id="SSF47384">
    <property type="entry name" value="Homodimeric domain of signal transducing histidine kinase"/>
    <property type="match status" value="1"/>
</dbReference>
<evidence type="ECO:0000259" key="13">
    <source>
        <dbReference type="PROSITE" id="PS50109"/>
    </source>
</evidence>
<dbReference type="InterPro" id="IPR036097">
    <property type="entry name" value="HisK_dim/P_sf"/>
</dbReference>
<dbReference type="PROSITE" id="PS50885">
    <property type="entry name" value="HAMP"/>
    <property type="match status" value="1"/>
</dbReference>
<dbReference type="SUPFAM" id="SSF55874">
    <property type="entry name" value="ATPase domain of HSP90 chaperone/DNA topoisomerase II/histidine kinase"/>
    <property type="match status" value="1"/>
</dbReference>
<comment type="catalytic activity">
    <reaction evidence="1">
        <text>ATP + protein L-histidine = ADP + protein N-phospho-L-histidine.</text>
        <dbReference type="EC" id="2.7.13.3"/>
    </reaction>
</comment>
<sequence length="452" mass="50649">MPSMRRIDPRGSIRGRLLSLLLPAAVVLMGAAWVVHELLLQRMTDQFLGQRLRDEVGFLEHQLRASEGDGESPVISTGTYFEQVFHHAFAIRMGGSETAEPERWRPALRTMLERDETGLITHDVAQDGRSGQLLGYRSQVALEQGMATIVVAEDVSALQASRQALHWWTAAVFAVLLLLLVLAIWFAIRQSLRSVDHLGQALEELHQGQRERLDVTPPEEFRPLVAQINQLLETLDQRLKRSREALANLSHSLRTPITAVQHILEDSDRPLDTPTRQQLAQRLGSTVHQLEAELRRSRYAGAQAGKSALPVPQARDLIWMLGRLHPDCAFELDTLLNEEQRWPIEEQDFNEILGNLLDNAAKWAHRSVRVSLTETNDWLEMAVLDDGPGVAPENLPELGTRGLRLDEQTPGHGLGLAIVRELVSRYGGDVRFETASTGGLLVRLWLPPVIQV</sequence>
<gene>
    <name evidence="15" type="ORF">CK501_07760</name>
</gene>
<evidence type="ECO:0000256" key="4">
    <source>
        <dbReference type="ARBA" id="ARBA00022553"/>
    </source>
</evidence>
<dbReference type="InterPro" id="IPR005467">
    <property type="entry name" value="His_kinase_dom"/>
</dbReference>
<comment type="subcellular location">
    <subcellularLocation>
        <location evidence="2">Membrane</location>
    </subcellularLocation>
</comment>
<dbReference type="EC" id="2.7.13.3" evidence="3"/>
<feature type="transmembrane region" description="Helical" evidence="12">
    <location>
        <begin position="165"/>
        <end position="188"/>
    </location>
</feature>
<dbReference type="InterPro" id="IPR036890">
    <property type="entry name" value="HATPase_C_sf"/>
</dbReference>
<dbReference type="InterPro" id="IPR004358">
    <property type="entry name" value="Sig_transdc_His_kin-like_C"/>
</dbReference>
<evidence type="ECO:0000256" key="7">
    <source>
        <dbReference type="ARBA" id="ARBA00022777"/>
    </source>
</evidence>
<organism evidence="15 16">
    <name type="scientific">Halovibrio salipaludis</name>
    <dbReference type="NCBI Taxonomy" id="2032626"/>
    <lineage>
        <taxon>Bacteria</taxon>
        <taxon>Pseudomonadati</taxon>
        <taxon>Pseudomonadota</taxon>
        <taxon>Gammaproteobacteria</taxon>
        <taxon>Oceanospirillales</taxon>
        <taxon>Halomonadaceae</taxon>
        <taxon>Halovibrio</taxon>
    </lineage>
</organism>
<proteinExistence type="predicted"/>
<dbReference type="InterPro" id="IPR050428">
    <property type="entry name" value="TCS_sensor_his_kinase"/>
</dbReference>